<name>A0A1F5KHQ7_9BACT</name>
<gene>
    <name evidence="1" type="ORF">A3D25_00230</name>
</gene>
<protein>
    <submittedName>
        <fullName evidence="1">Uncharacterized protein</fullName>
    </submittedName>
</protein>
<reference evidence="1 2" key="1">
    <citation type="journal article" date="2016" name="Nat. Commun.">
        <title>Thousands of microbial genomes shed light on interconnected biogeochemical processes in an aquifer system.</title>
        <authorList>
            <person name="Anantharaman K."/>
            <person name="Brown C.T."/>
            <person name="Hug L.A."/>
            <person name="Sharon I."/>
            <person name="Castelle C.J."/>
            <person name="Probst A.J."/>
            <person name="Thomas B.C."/>
            <person name="Singh A."/>
            <person name="Wilkins M.J."/>
            <person name="Karaoz U."/>
            <person name="Brodie E.L."/>
            <person name="Williams K.H."/>
            <person name="Hubbard S.S."/>
            <person name="Banfield J.F."/>
        </authorList>
    </citation>
    <scope>NUCLEOTIDE SEQUENCE [LARGE SCALE GENOMIC DNA]</scope>
</reference>
<evidence type="ECO:0000313" key="1">
    <source>
        <dbReference type="EMBL" id="OGE40476.1"/>
    </source>
</evidence>
<organism evidence="1 2">
    <name type="scientific">Candidatus Daviesbacteria bacterium RIFCSPHIGHO2_02_FULL_43_12</name>
    <dbReference type="NCBI Taxonomy" id="1797776"/>
    <lineage>
        <taxon>Bacteria</taxon>
        <taxon>Candidatus Daviesiibacteriota</taxon>
    </lineage>
</organism>
<dbReference type="AlphaFoldDB" id="A0A1F5KHQ7"/>
<accession>A0A1F5KHQ7</accession>
<sequence>MILIIIIFLGLILGLSFILGLRSMKDFQERPTEADYGAFLVQDPSHFTPNFIAQLHNLGLTKEIFQQTDPPIISFEHLTRGKQTALVLFAPKVLAAKLPLLRVELADYTTKIPVSFVNCFELGLNGKALPKDFDNKLFTQGLNLEEDEYLFLQIVSTPLGQASNFQVTMRMVVSAKDSIRRIAIARAAETNIKSITFLSRLPKKHSSSANFESYQKRGLLPGEVKKFVLDGEDIFNLIKV</sequence>
<dbReference type="EMBL" id="MFDD01000009">
    <property type="protein sequence ID" value="OGE40476.1"/>
    <property type="molecule type" value="Genomic_DNA"/>
</dbReference>
<proteinExistence type="predicted"/>
<evidence type="ECO:0000313" key="2">
    <source>
        <dbReference type="Proteomes" id="UP000177328"/>
    </source>
</evidence>
<comment type="caution">
    <text evidence="1">The sequence shown here is derived from an EMBL/GenBank/DDBJ whole genome shotgun (WGS) entry which is preliminary data.</text>
</comment>
<dbReference type="Proteomes" id="UP000177328">
    <property type="component" value="Unassembled WGS sequence"/>
</dbReference>